<dbReference type="EMBL" id="JARKIB010000002">
    <property type="protein sequence ID" value="KAJ7784235.1"/>
    <property type="molecule type" value="Genomic_DNA"/>
</dbReference>
<organism evidence="1 2">
    <name type="scientific">Mycena metata</name>
    <dbReference type="NCBI Taxonomy" id="1033252"/>
    <lineage>
        <taxon>Eukaryota</taxon>
        <taxon>Fungi</taxon>
        <taxon>Dikarya</taxon>
        <taxon>Basidiomycota</taxon>
        <taxon>Agaricomycotina</taxon>
        <taxon>Agaricomycetes</taxon>
        <taxon>Agaricomycetidae</taxon>
        <taxon>Agaricales</taxon>
        <taxon>Marasmiineae</taxon>
        <taxon>Mycenaceae</taxon>
        <taxon>Mycena</taxon>
    </lineage>
</organism>
<evidence type="ECO:0000313" key="2">
    <source>
        <dbReference type="Proteomes" id="UP001215598"/>
    </source>
</evidence>
<dbReference type="AlphaFoldDB" id="A0AAD7KGH1"/>
<dbReference type="Proteomes" id="UP001215598">
    <property type="component" value="Unassembled WGS sequence"/>
</dbReference>
<feature type="non-terminal residue" evidence="1">
    <location>
        <position position="1"/>
    </location>
</feature>
<protein>
    <submittedName>
        <fullName evidence="1">Uncharacterized protein</fullName>
    </submittedName>
</protein>
<sequence>FPPKPLSRAAVHHIISRHCKTVRPSSFIEAGCAVCGYLVPLKQLTLLEKYEGSL</sequence>
<evidence type="ECO:0000313" key="1">
    <source>
        <dbReference type="EMBL" id="KAJ7784235.1"/>
    </source>
</evidence>
<keyword evidence="2" id="KW-1185">Reference proteome</keyword>
<name>A0AAD7KGH1_9AGAR</name>
<proteinExistence type="predicted"/>
<gene>
    <name evidence="1" type="ORF">B0H16DRAFT_1241476</name>
</gene>
<comment type="caution">
    <text evidence="1">The sequence shown here is derived from an EMBL/GenBank/DDBJ whole genome shotgun (WGS) entry which is preliminary data.</text>
</comment>
<accession>A0AAD7KGH1</accession>
<reference evidence="1" key="1">
    <citation type="submission" date="2023-03" db="EMBL/GenBank/DDBJ databases">
        <title>Massive genome expansion in bonnet fungi (Mycena s.s.) driven by repeated elements and novel gene families across ecological guilds.</title>
        <authorList>
            <consortium name="Lawrence Berkeley National Laboratory"/>
            <person name="Harder C.B."/>
            <person name="Miyauchi S."/>
            <person name="Viragh M."/>
            <person name="Kuo A."/>
            <person name="Thoen E."/>
            <person name="Andreopoulos B."/>
            <person name="Lu D."/>
            <person name="Skrede I."/>
            <person name="Drula E."/>
            <person name="Henrissat B."/>
            <person name="Morin E."/>
            <person name="Kohler A."/>
            <person name="Barry K."/>
            <person name="LaButti K."/>
            <person name="Morin E."/>
            <person name="Salamov A."/>
            <person name="Lipzen A."/>
            <person name="Mereny Z."/>
            <person name="Hegedus B."/>
            <person name="Baldrian P."/>
            <person name="Stursova M."/>
            <person name="Weitz H."/>
            <person name="Taylor A."/>
            <person name="Grigoriev I.V."/>
            <person name="Nagy L.G."/>
            <person name="Martin F."/>
            <person name="Kauserud H."/>
        </authorList>
    </citation>
    <scope>NUCLEOTIDE SEQUENCE</scope>
    <source>
        <strain evidence="1">CBHHK182m</strain>
    </source>
</reference>
<feature type="non-terminal residue" evidence="1">
    <location>
        <position position="54"/>
    </location>
</feature>